<evidence type="ECO:0000256" key="1">
    <source>
        <dbReference type="SAM" id="MobiDB-lite"/>
    </source>
</evidence>
<evidence type="ECO:0000313" key="2">
    <source>
        <dbReference type="EMBL" id="TNN89712.1"/>
    </source>
</evidence>
<comment type="caution">
    <text evidence="2">The sequence shown here is derived from an EMBL/GenBank/DDBJ whole genome shotgun (WGS) entry which is preliminary data.</text>
</comment>
<dbReference type="EMBL" id="SRLO01000001">
    <property type="protein sequence ID" value="TNN89712.1"/>
    <property type="molecule type" value="Genomic_DNA"/>
</dbReference>
<name>A0A4Z2JKC4_9TELE</name>
<dbReference type="Proteomes" id="UP000314294">
    <property type="component" value="Unassembled WGS sequence"/>
</dbReference>
<evidence type="ECO:0000313" key="3">
    <source>
        <dbReference type="Proteomes" id="UP000314294"/>
    </source>
</evidence>
<organism evidence="2 3">
    <name type="scientific">Liparis tanakae</name>
    <name type="common">Tanaka's snailfish</name>
    <dbReference type="NCBI Taxonomy" id="230148"/>
    <lineage>
        <taxon>Eukaryota</taxon>
        <taxon>Metazoa</taxon>
        <taxon>Chordata</taxon>
        <taxon>Craniata</taxon>
        <taxon>Vertebrata</taxon>
        <taxon>Euteleostomi</taxon>
        <taxon>Actinopterygii</taxon>
        <taxon>Neopterygii</taxon>
        <taxon>Teleostei</taxon>
        <taxon>Neoteleostei</taxon>
        <taxon>Acanthomorphata</taxon>
        <taxon>Eupercaria</taxon>
        <taxon>Perciformes</taxon>
        <taxon>Cottioidei</taxon>
        <taxon>Cottales</taxon>
        <taxon>Liparidae</taxon>
        <taxon>Liparis</taxon>
    </lineage>
</organism>
<feature type="region of interest" description="Disordered" evidence="1">
    <location>
        <begin position="129"/>
        <end position="148"/>
    </location>
</feature>
<gene>
    <name evidence="2" type="ORF">EYF80_000315</name>
</gene>
<protein>
    <submittedName>
        <fullName evidence="2">Uncharacterized protein</fullName>
    </submittedName>
</protein>
<proteinExistence type="predicted"/>
<accession>A0A4Z2JKC4</accession>
<reference evidence="2 3" key="1">
    <citation type="submission" date="2019-03" db="EMBL/GenBank/DDBJ databases">
        <title>First draft genome of Liparis tanakae, snailfish: a comprehensive survey of snailfish specific genes.</title>
        <authorList>
            <person name="Kim W."/>
            <person name="Song I."/>
            <person name="Jeong J.-H."/>
            <person name="Kim D."/>
            <person name="Kim S."/>
            <person name="Ryu S."/>
            <person name="Song J.Y."/>
            <person name="Lee S.K."/>
        </authorList>
    </citation>
    <scope>NUCLEOTIDE SEQUENCE [LARGE SCALE GENOMIC DNA]</scope>
    <source>
        <tissue evidence="2">Muscle</tissue>
    </source>
</reference>
<dbReference type="AlphaFoldDB" id="A0A4Z2JKC4"/>
<keyword evidence="3" id="KW-1185">Reference proteome</keyword>
<sequence>MAEPGFVPVVICSLWDTLYIRSPDELHMGGEEATVIRNLEILPQPLRPVYSAVGGEDGGPVSSASGPSAPRLVGRLTPPTFSHVLLLGGEYYLHGPVQVSAVQQVRGLDALDGQDHVSGAQVGYGGFTARGAGLAPRQKTQRLDRQTD</sequence>